<proteinExistence type="predicted"/>
<name>A0A8J9VMS3_9NEOP</name>
<sequence length="151" mass="17819">MCLALPLRQDEHKLGERFDYYDLELICYSWIQLRKESYNRNSKFHIHTTEAELDAQKPVIFRTAFNQLSYYAVQYYILMILPKIKDPIAANVFTVAMQHDISVRKTFAKRASAAKVKVLLRASRLPERELSTRRLRGCVYTSFWPLTRAQL</sequence>
<organism evidence="1 2">
    <name type="scientific">Brenthis ino</name>
    <name type="common">lesser marbled fritillary</name>
    <dbReference type="NCBI Taxonomy" id="405034"/>
    <lineage>
        <taxon>Eukaryota</taxon>
        <taxon>Metazoa</taxon>
        <taxon>Ecdysozoa</taxon>
        <taxon>Arthropoda</taxon>
        <taxon>Hexapoda</taxon>
        <taxon>Insecta</taxon>
        <taxon>Pterygota</taxon>
        <taxon>Neoptera</taxon>
        <taxon>Endopterygota</taxon>
        <taxon>Lepidoptera</taxon>
        <taxon>Glossata</taxon>
        <taxon>Ditrysia</taxon>
        <taxon>Papilionoidea</taxon>
        <taxon>Nymphalidae</taxon>
        <taxon>Heliconiinae</taxon>
        <taxon>Argynnini</taxon>
        <taxon>Brenthis</taxon>
    </lineage>
</organism>
<accession>A0A8J9VMS3</accession>
<dbReference type="EMBL" id="OV170228">
    <property type="protein sequence ID" value="CAH0729560.1"/>
    <property type="molecule type" value="Genomic_DNA"/>
</dbReference>
<dbReference type="Proteomes" id="UP000838878">
    <property type="component" value="Chromosome 8"/>
</dbReference>
<evidence type="ECO:0000313" key="1">
    <source>
        <dbReference type="EMBL" id="CAH0729560.1"/>
    </source>
</evidence>
<gene>
    <name evidence="1" type="ORF">BINO364_LOCUS14633</name>
</gene>
<evidence type="ECO:0000313" key="2">
    <source>
        <dbReference type="Proteomes" id="UP000838878"/>
    </source>
</evidence>
<keyword evidence="2" id="KW-1185">Reference proteome</keyword>
<reference evidence="1" key="1">
    <citation type="submission" date="2021-12" db="EMBL/GenBank/DDBJ databases">
        <authorList>
            <person name="Martin H S."/>
        </authorList>
    </citation>
    <scope>NUCLEOTIDE SEQUENCE</scope>
</reference>
<feature type="non-terminal residue" evidence="1">
    <location>
        <position position="151"/>
    </location>
</feature>
<dbReference type="AlphaFoldDB" id="A0A8J9VMS3"/>
<protein>
    <submittedName>
        <fullName evidence="1">Uncharacterized protein</fullName>
    </submittedName>
</protein>